<dbReference type="AlphaFoldDB" id="A0A8H3FY11"/>
<dbReference type="GO" id="GO:0005829">
    <property type="term" value="C:cytosol"/>
    <property type="evidence" value="ECO:0007669"/>
    <property type="project" value="TreeGrafter"/>
</dbReference>
<dbReference type="Proteomes" id="UP000664534">
    <property type="component" value="Unassembled WGS sequence"/>
</dbReference>
<accession>A0A8H3FY11</accession>
<dbReference type="Pfam" id="PF03358">
    <property type="entry name" value="FMN_red"/>
    <property type="match status" value="1"/>
</dbReference>
<dbReference type="GO" id="GO:0016491">
    <property type="term" value="F:oxidoreductase activity"/>
    <property type="evidence" value="ECO:0007669"/>
    <property type="project" value="InterPro"/>
</dbReference>
<dbReference type="OrthoDB" id="68575at2759"/>
<evidence type="ECO:0000313" key="3">
    <source>
        <dbReference type="Proteomes" id="UP000664534"/>
    </source>
</evidence>
<feature type="domain" description="NADPH-dependent FMN reductase-like" evidence="1">
    <location>
        <begin position="14"/>
        <end position="166"/>
    </location>
</feature>
<gene>
    <name evidence="2" type="ORF">IMSHALPRED_008821</name>
</gene>
<keyword evidence="3" id="KW-1185">Reference proteome</keyword>
<proteinExistence type="predicted"/>
<reference evidence="2" key="1">
    <citation type="submission" date="2021-03" db="EMBL/GenBank/DDBJ databases">
        <authorList>
            <person name="Tagirdzhanova G."/>
        </authorList>
    </citation>
    <scope>NUCLEOTIDE SEQUENCE</scope>
</reference>
<evidence type="ECO:0000313" key="2">
    <source>
        <dbReference type="EMBL" id="CAF9932175.1"/>
    </source>
</evidence>
<comment type="caution">
    <text evidence="2">The sequence shown here is derived from an EMBL/GenBank/DDBJ whole genome shotgun (WGS) entry which is preliminary data.</text>
</comment>
<dbReference type="SUPFAM" id="SSF52218">
    <property type="entry name" value="Flavoproteins"/>
    <property type="match status" value="1"/>
</dbReference>
<dbReference type="PANTHER" id="PTHR30543">
    <property type="entry name" value="CHROMATE REDUCTASE"/>
    <property type="match status" value="1"/>
</dbReference>
<organism evidence="2 3">
    <name type="scientific">Imshaugia aleurites</name>
    <dbReference type="NCBI Taxonomy" id="172621"/>
    <lineage>
        <taxon>Eukaryota</taxon>
        <taxon>Fungi</taxon>
        <taxon>Dikarya</taxon>
        <taxon>Ascomycota</taxon>
        <taxon>Pezizomycotina</taxon>
        <taxon>Lecanoromycetes</taxon>
        <taxon>OSLEUM clade</taxon>
        <taxon>Lecanoromycetidae</taxon>
        <taxon>Lecanorales</taxon>
        <taxon>Lecanorineae</taxon>
        <taxon>Parmeliaceae</taxon>
        <taxon>Imshaugia</taxon>
    </lineage>
</organism>
<protein>
    <recommendedName>
        <fullName evidence="1">NADPH-dependent FMN reductase-like domain-containing protein</fullName>
    </recommendedName>
</protein>
<dbReference type="GO" id="GO:0010181">
    <property type="term" value="F:FMN binding"/>
    <property type="evidence" value="ECO:0007669"/>
    <property type="project" value="TreeGrafter"/>
</dbReference>
<dbReference type="InterPro" id="IPR005025">
    <property type="entry name" value="FMN_Rdtase-like_dom"/>
</dbReference>
<dbReference type="InterPro" id="IPR050712">
    <property type="entry name" value="NAD(P)H-dep_reductase"/>
</dbReference>
<dbReference type="InterPro" id="IPR029039">
    <property type="entry name" value="Flavoprotein-like_sf"/>
</dbReference>
<dbReference type="PANTHER" id="PTHR30543:SF21">
    <property type="entry name" value="NAD(P)H-DEPENDENT FMN REDUCTASE LOT6"/>
    <property type="match status" value="1"/>
</dbReference>
<name>A0A8H3FY11_9LECA</name>
<evidence type="ECO:0000259" key="1">
    <source>
        <dbReference type="Pfam" id="PF03358"/>
    </source>
</evidence>
<dbReference type="EMBL" id="CAJPDT010000064">
    <property type="protein sequence ID" value="CAF9932175.1"/>
    <property type="molecule type" value="Genomic_DNA"/>
</dbReference>
<sequence length="218" mass="23692">MTSPPPPPPPPPPSIAIILCSTRTPRICPQIAAFVTSTISTLTPSLTTPTSPPHPPYTLHTLDLLAHPLPFFDEPLLPSQITHPSSYTHSHTRAWSQEVSRHAAYVFVTPQYNWGYPAVVKNAIDFLYHEWRGKAGMIVSYGGHGGGRAAGQLREVLGGVRMRVAETMPALTFPSKDAMLLASKGEELPLSGEEAIWRDERAVIGKAFEELLALVAEG</sequence>
<dbReference type="Gene3D" id="3.40.50.360">
    <property type="match status" value="1"/>
</dbReference>